<proteinExistence type="predicted"/>
<dbReference type="AlphaFoldDB" id="A0A2I4AXU2"/>
<feature type="compositionally biased region" description="Polar residues" evidence="1">
    <location>
        <begin position="22"/>
        <end position="43"/>
    </location>
</feature>
<dbReference type="InParanoid" id="A0A2I4AXU2"/>
<dbReference type="RefSeq" id="XP_013860328.1">
    <property type="nucleotide sequence ID" value="XM_014004874.1"/>
</dbReference>
<feature type="chain" id="PRO_5014154759" evidence="2">
    <location>
        <begin position="21"/>
        <end position="652"/>
    </location>
</feature>
<sequence length="652" mass="71810">MRYSAFIGLLVVLLKQFCTSEGGSTPSQSSTEVTYQDGQNLSQDPELPAAEPMPVVSLPSLKEVQQAVKTASEQADSRGAGEVLKELLERVVEAALGHAERGGEAKDAVAKKETVNLDGHGVETGREVEKLEQPVLNKNTIFKEGDAGFEEEGEAEADAIEDVVMGEKRVVKGQGGTAAASMEKSTESVETEVREAEGLEDIDESLGTTVSQEVTEKASEKTKVELERREEDSKEQVVLSVLKNATETEIRDKEETPAAVEAVVDVQPEQEDVNDSKPGLGVAEDEQIGTNGGKEVLLNEETPTSETDGEITVLPSKHSEIKITKAVVGGPAEVEEGIKRGEFMEGHEKADEKRDLEAGGTEDKAETKVIYFRQATVDEINNISVIKEKSSVNMGGDNKGEEEQTTVKNLHHVNDQETLVIPGLHLEHSTKAFMGNRPEYQLPTLNPSADEVESEENTLSDEKFDHSNEIITPTDDFLPHKHGRIQPTLEHFQNDVLAEYHQAEGGEPREANELVEDSPGIRGAISTANSLPAATHRQMSEAWRHGKLGLFLLQSSWFWRLSSSFFILSNVETKKAPRPCSDFVRMDVLKQRQQQEGTAVTIHCQQATEALSSTFTLRDSKYCIHTACVCFPVVLIKYLMNHWMDFNETFRK</sequence>
<reference evidence="4" key="1">
    <citation type="submission" date="2025-08" db="UniProtKB">
        <authorList>
            <consortium name="RefSeq"/>
        </authorList>
    </citation>
    <scope>IDENTIFICATION</scope>
    <source>
        <strain evidence="4">Quisiro</strain>
        <tissue evidence="4">Liver</tissue>
    </source>
</reference>
<feature type="signal peptide" evidence="2">
    <location>
        <begin position="1"/>
        <end position="20"/>
    </location>
</feature>
<evidence type="ECO:0000313" key="4">
    <source>
        <dbReference type="RefSeq" id="XP_013860328.1"/>
    </source>
</evidence>
<accession>A0A2I4AXU2</accession>
<name>A0A2I4AXU2_AUSLI</name>
<dbReference type="OrthoDB" id="9937655at2759"/>
<feature type="region of interest" description="Disordered" evidence="1">
    <location>
        <begin position="268"/>
        <end position="287"/>
    </location>
</feature>
<evidence type="ECO:0000256" key="2">
    <source>
        <dbReference type="SAM" id="SignalP"/>
    </source>
</evidence>
<dbReference type="KEGG" id="alim:106515203"/>
<keyword evidence="3" id="KW-1185">Reference proteome</keyword>
<organism evidence="3 4">
    <name type="scientific">Austrofundulus limnaeus</name>
    <name type="common">Annual killifish</name>
    <dbReference type="NCBI Taxonomy" id="52670"/>
    <lineage>
        <taxon>Eukaryota</taxon>
        <taxon>Metazoa</taxon>
        <taxon>Chordata</taxon>
        <taxon>Craniata</taxon>
        <taxon>Vertebrata</taxon>
        <taxon>Euteleostomi</taxon>
        <taxon>Actinopterygii</taxon>
        <taxon>Neopterygii</taxon>
        <taxon>Teleostei</taxon>
        <taxon>Neoteleostei</taxon>
        <taxon>Acanthomorphata</taxon>
        <taxon>Ovalentaria</taxon>
        <taxon>Atherinomorphae</taxon>
        <taxon>Cyprinodontiformes</taxon>
        <taxon>Rivulidae</taxon>
        <taxon>Austrofundulus</taxon>
    </lineage>
</organism>
<evidence type="ECO:0000256" key="1">
    <source>
        <dbReference type="SAM" id="MobiDB-lite"/>
    </source>
</evidence>
<feature type="region of interest" description="Disordered" evidence="1">
    <location>
        <begin position="22"/>
        <end position="52"/>
    </location>
</feature>
<evidence type="ECO:0000313" key="3">
    <source>
        <dbReference type="Proteomes" id="UP000192220"/>
    </source>
</evidence>
<keyword evidence="2" id="KW-0732">Signal</keyword>
<protein>
    <submittedName>
        <fullName evidence="4">Uncharacterized protein si:dkeyp-118a3.2 isoform X1</fullName>
    </submittedName>
</protein>
<dbReference type="Proteomes" id="UP000192220">
    <property type="component" value="Unplaced"/>
</dbReference>
<gene>
    <name evidence="4" type="primary">si:dkeyp-118a3.2</name>
</gene>